<accession>A0A8J8SX57</accession>
<organism evidence="2 3">
    <name type="scientific">Halteria grandinella</name>
    <dbReference type="NCBI Taxonomy" id="5974"/>
    <lineage>
        <taxon>Eukaryota</taxon>
        <taxon>Sar</taxon>
        <taxon>Alveolata</taxon>
        <taxon>Ciliophora</taxon>
        <taxon>Intramacronucleata</taxon>
        <taxon>Spirotrichea</taxon>
        <taxon>Stichotrichia</taxon>
        <taxon>Sporadotrichida</taxon>
        <taxon>Halteriidae</taxon>
        <taxon>Halteria</taxon>
    </lineage>
</organism>
<evidence type="ECO:0000313" key="2">
    <source>
        <dbReference type="EMBL" id="TNV74074.1"/>
    </source>
</evidence>
<name>A0A8J8SX57_HALGN</name>
<dbReference type="EMBL" id="RRYP01017525">
    <property type="protein sequence ID" value="TNV74074.1"/>
    <property type="molecule type" value="Genomic_DNA"/>
</dbReference>
<gene>
    <name evidence="2" type="ORF">FGO68_gene2871</name>
</gene>
<evidence type="ECO:0000313" key="3">
    <source>
        <dbReference type="Proteomes" id="UP000785679"/>
    </source>
</evidence>
<evidence type="ECO:0008006" key="4">
    <source>
        <dbReference type="Google" id="ProtNLM"/>
    </source>
</evidence>
<comment type="caution">
    <text evidence="2">The sequence shown here is derived from an EMBL/GenBank/DDBJ whole genome shotgun (WGS) entry which is preliminary data.</text>
</comment>
<feature type="signal peptide" evidence="1">
    <location>
        <begin position="1"/>
        <end position="28"/>
    </location>
</feature>
<proteinExistence type="predicted"/>
<keyword evidence="1" id="KW-0732">Signal</keyword>
<dbReference type="Proteomes" id="UP000785679">
    <property type="component" value="Unassembled WGS sequence"/>
</dbReference>
<reference evidence="2" key="1">
    <citation type="submission" date="2019-06" db="EMBL/GenBank/DDBJ databases">
        <authorList>
            <person name="Zheng W."/>
        </authorList>
    </citation>
    <scope>NUCLEOTIDE SEQUENCE</scope>
    <source>
        <strain evidence="2">QDHG01</strain>
    </source>
</reference>
<evidence type="ECO:0000256" key="1">
    <source>
        <dbReference type="SAM" id="SignalP"/>
    </source>
</evidence>
<dbReference type="AlphaFoldDB" id="A0A8J8SX57"/>
<protein>
    <recommendedName>
        <fullName evidence="4">Secreted protein</fullName>
    </recommendedName>
</protein>
<feature type="chain" id="PRO_5035186658" description="Secreted protein" evidence="1">
    <location>
        <begin position="29"/>
        <end position="74"/>
    </location>
</feature>
<keyword evidence="3" id="KW-1185">Reference proteome</keyword>
<sequence length="74" mass="8487">MRSNCLFKCFTDLLNVLILVGLCTVQLAVQICRQQLVNTSKLVPCTSSFLMLSYDWRSFIAQQAIMKAKRSNKR</sequence>